<comment type="catalytic activity">
    <reaction evidence="8">
        <text>an acyl-CoA + H2O = an acyl-4'-phosphopantetheine + adenosine 3',5'-bisphosphate + 2 H(+)</text>
        <dbReference type="Rhea" id="RHEA:50044"/>
        <dbReference type="ChEBI" id="CHEBI:15377"/>
        <dbReference type="ChEBI" id="CHEBI:15378"/>
        <dbReference type="ChEBI" id="CHEBI:58342"/>
        <dbReference type="ChEBI" id="CHEBI:58343"/>
        <dbReference type="ChEBI" id="CHEBI:132023"/>
    </reaction>
</comment>
<dbReference type="EC" id="3.6.1.-" evidence="8"/>
<evidence type="ECO:0000256" key="8">
    <source>
        <dbReference type="HAMAP-Rule" id="MF_03231"/>
    </source>
</evidence>
<feature type="active site" evidence="8">
    <location>
        <position position="228"/>
    </location>
</feature>
<evidence type="ECO:0000256" key="1">
    <source>
        <dbReference type="ARBA" id="ARBA00004477"/>
    </source>
</evidence>
<evidence type="ECO:0000313" key="11">
    <source>
        <dbReference type="EMBL" id="KAF4511492.1"/>
    </source>
</evidence>
<comment type="function">
    <text evidence="8">Fatty acyl-coenzyme A (CoA) diphosphatase that hydrolyzes fatty acyl-CoA to yield acyl-4'-phosphopantetheine and adenosine 3',5'-bisphosphate. Preferentially hydrolyzes unsaturated long-chain acyl-CoA substrates in the endoplasmic reticulum (ER) lumen. This catalytic activity is required for maintaining ER structure and for lipid droplets (LDs) biogenesis, which are lipid storage organelles involved in maintaining lipid and energy homeostasis. May directly bind to diacylglycerol (DAGs) and triacylglycerol, which is also important for LD biogenesis. May support directional budding of nacent LDs from the ER into the cytosol by reducing DAG levels at sites of LD formation. May play a role in the regulation of cell morphology and cytoskeletal organization. Involved in phospholipid biosynthesis.</text>
</comment>
<feature type="active site" evidence="8">
    <location>
        <position position="321"/>
    </location>
</feature>
<evidence type="ECO:0000256" key="2">
    <source>
        <dbReference type="ARBA" id="ARBA00022692"/>
    </source>
</evidence>
<evidence type="ECO:0000256" key="7">
    <source>
        <dbReference type="ARBA" id="ARBA00023136"/>
    </source>
</evidence>
<comment type="catalytic activity">
    <reaction evidence="8">
        <text>hexadecanoyl-CoA + H2O = S-hexadecanoyl-4'-phosphopantetheine + adenosine 3',5'-bisphosphate + 2 H(+)</text>
        <dbReference type="Rhea" id="RHEA:50032"/>
        <dbReference type="ChEBI" id="CHEBI:15377"/>
        <dbReference type="ChEBI" id="CHEBI:15378"/>
        <dbReference type="ChEBI" id="CHEBI:57379"/>
        <dbReference type="ChEBI" id="CHEBI:58343"/>
        <dbReference type="ChEBI" id="CHEBI:132018"/>
    </reaction>
</comment>
<organism evidence="11 12">
    <name type="scientific">Ophiocordyceps sinensis</name>
    <dbReference type="NCBI Taxonomy" id="72228"/>
    <lineage>
        <taxon>Eukaryota</taxon>
        <taxon>Fungi</taxon>
        <taxon>Dikarya</taxon>
        <taxon>Ascomycota</taxon>
        <taxon>Pezizomycotina</taxon>
        <taxon>Sordariomycetes</taxon>
        <taxon>Hypocreomycetidae</taxon>
        <taxon>Hypocreales</taxon>
        <taxon>Ophiocordycipitaceae</taxon>
        <taxon>Ophiocordyceps</taxon>
    </lineage>
</organism>
<feature type="transmembrane region" description="Helical" evidence="10">
    <location>
        <begin position="301"/>
        <end position="320"/>
    </location>
</feature>
<protein>
    <recommendedName>
        <fullName evidence="8">Acyl-coenzyme A diphosphatase SCS3</fullName>
        <ecNumber evidence="8">3.6.1.-</ecNumber>
    </recommendedName>
    <alternativeName>
        <fullName evidence="8">FIT family protein SCS3</fullName>
    </alternativeName>
</protein>
<evidence type="ECO:0000256" key="10">
    <source>
        <dbReference type="SAM" id="Phobius"/>
    </source>
</evidence>
<feature type="transmembrane region" description="Helical" evidence="10">
    <location>
        <begin position="229"/>
        <end position="248"/>
    </location>
</feature>
<dbReference type="AlphaFoldDB" id="A0A8H4PW18"/>
<dbReference type="Proteomes" id="UP000557566">
    <property type="component" value="Unassembled WGS sequence"/>
</dbReference>
<evidence type="ECO:0000313" key="12">
    <source>
        <dbReference type="Proteomes" id="UP000557566"/>
    </source>
</evidence>
<dbReference type="GO" id="GO:0005789">
    <property type="term" value="C:endoplasmic reticulum membrane"/>
    <property type="evidence" value="ECO:0007669"/>
    <property type="project" value="UniProtKB-SubCell"/>
</dbReference>
<dbReference type="Pfam" id="PF10261">
    <property type="entry name" value="FIT"/>
    <property type="match status" value="1"/>
</dbReference>
<evidence type="ECO:0000256" key="5">
    <source>
        <dbReference type="ARBA" id="ARBA00022989"/>
    </source>
</evidence>
<dbReference type="EMBL" id="JAAVMX010000003">
    <property type="protein sequence ID" value="KAF4511492.1"/>
    <property type="molecule type" value="Genomic_DNA"/>
</dbReference>
<evidence type="ECO:0000256" key="9">
    <source>
        <dbReference type="SAM" id="MobiDB-lite"/>
    </source>
</evidence>
<proteinExistence type="inferred from homology"/>
<dbReference type="HAMAP" id="MF_03231">
    <property type="entry name" value="SCS3"/>
    <property type="match status" value="1"/>
</dbReference>
<gene>
    <name evidence="8" type="primary">SCS3</name>
    <name evidence="8" type="synonym">FIT2B</name>
    <name evidence="11" type="ORF">G6O67_003284</name>
</gene>
<accession>A0A8H4PW18</accession>
<dbReference type="OrthoDB" id="5579088at2759"/>
<keyword evidence="2 8" id="KW-0812">Transmembrane</keyword>
<dbReference type="GO" id="GO:0140042">
    <property type="term" value="P:lipid droplet formation"/>
    <property type="evidence" value="ECO:0007669"/>
    <property type="project" value="UniProtKB-UniRule"/>
</dbReference>
<dbReference type="PANTHER" id="PTHR23129:SF0">
    <property type="entry name" value="ACYL-COENZYME A DIPHOSPHATASE FITM2"/>
    <property type="match status" value="1"/>
</dbReference>
<keyword evidence="12" id="KW-1185">Reference proteome</keyword>
<keyword evidence="8" id="KW-1208">Phospholipid metabolism</keyword>
<reference evidence="11 12" key="1">
    <citation type="journal article" date="2020" name="Genome Biol. Evol.">
        <title>A new high-quality draft genome assembly of the Chinese cordyceps Ophiocordyceps sinensis.</title>
        <authorList>
            <person name="Shu R."/>
            <person name="Zhang J."/>
            <person name="Meng Q."/>
            <person name="Zhang H."/>
            <person name="Zhou G."/>
            <person name="Li M."/>
            <person name="Wu P."/>
            <person name="Zhao Y."/>
            <person name="Chen C."/>
            <person name="Qin Q."/>
        </authorList>
    </citation>
    <scope>NUCLEOTIDE SEQUENCE [LARGE SCALE GENOMIC DNA]</scope>
    <source>
        <strain evidence="11 12">IOZ07</strain>
    </source>
</reference>
<feature type="transmembrane region" description="Helical" evidence="10">
    <location>
        <begin position="327"/>
        <end position="347"/>
    </location>
</feature>
<dbReference type="GO" id="GO:0008654">
    <property type="term" value="P:phospholipid biosynthetic process"/>
    <property type="evidence" value="ECO:0007669"/>
    <property type="project" value="UniProtKB-KW"/>
</dbReference>
<keyword evidence="3 8" id="KW-0378">Hydrolase</keyword>
<keyword evidence="7 8" id="KW-0472">Membrane</keyword>
<comment type="catalytic activity">
    <reaction evidence="8">
        <text>(5Z,8Z,11Z,14Z)-eicosatetraenoyl-CoA + H2O = S-(5Z,8Z,11Z,14Z-eicosatetraenoyl)-4'-phosphopantetheine + adenosine 3',5'-bisphosphate + 2 H(+)</text>
        <dbReference type="Rhea" id="RHEA:65568"/>
        <dbReference type="ChEBI" id="CHEBI:15377"/>
        <dbReference type="ChEBI" id="CHEBI:15378"/>
        <dbReference type="ChEBI" id="CHEBI:57368"/>
        <dbReference type="ChEBI" id="CHEBI:58343"/>
        <dbReference type="ChEBI" id="CHEBI:156554"/>
    </reaction>
</comment>
<name>A0A8H4PW18_9HYPO</name>
<feature type="region of interest" description="Disordered" evidence="9">
    <location>
        <begin position="1"/>
        <end position="42"/>
    </location>
</feature>
<evidence type="ECO:0000256" key="3">
    <source>
        <dbReference type="ARBA" id="ARBA00022801"/>
    </source>
</evidence>
<keyword evidence="8" id="KW-0594">Phospholipid biosynthesis</keyword>
<dbReference type="InterPro" id="IPR019388">
    <property type="entry name" value="FIT"/>
</dbReference>
<dbReference type="GO" id="GO:0010945">
    <property type="term" value="F:coenzyme A diphosphatase activity"/>
    <property type="evidence" value="ECO:0007669"/>
    <property type="project" value="InterPro"/>
</dbReference>
<keyword evidence="4 8" id="KW-0256">Endoplasmic reticulum</keyword>
<keyword evidence="5 8" id="KW-1133">Transmembrane helix</keyword>
<comment type="catalytic activity">
    <reaction evidence="8">
        <text>(9Z)-octadecenoyl-CoA + H2O = S-(9Z-octadecenoyl)-4'-phosphopantetheine + adenosine 3',5'-bisphosphate + 2 H(+)</text>
        <dbReference type="Rhea" id="RHEA:65564"/>
        <dbReference type="ChEBI" id="CHEBI:15377"/>
        <dbReference type="ChEBI" id="CHEBI:15378"/>
        <dbReference type="ChEBI" id="CHEBI:57387"/>
        <dbReference type="ChEBI" id="CHEBI:58343"/>
        <dbReference type="ChEBI" id="CHEBI:156553"/>
    </reaction>
</comment>
<keyword evidence="8" id="KW-0444">Lipid biosynthesis</keyword>
<comment type="caution">
    <text evidence="11">The sequence shown here is derived from an EMBL/GenBank/DDBJ whole genome shotgun (WGS) entry which is preliminary data.</text>
</comment>
<evidence type="ECO:0000256" key="4">
    <source>
        <dbReference type="ARBA" id="ARBA00022824"/>
    </source>
</evidence>
<feature type="compositionally biased region" description="Low complexity" evidence="9">
    <location>
        <begin position="25"/>
        <end position="36"/>
    </location>
</feature>
<comment type="subcellular location">
    <subcellularLocation>
        <location evidence="1 8">Endoplasmic reticulum membrane</location>
        <topology evidence="1 8">Multi-pass membrane protein</topology>
    </subcellularLocation>
</comment>
<evidence type="ECO:0000256" key="6">
    <source>
        <dbReference type="ARBA" id="ARBA00023098"/>
    </source>
</evidence>
<dbReference type="PANTHER" id="PTHR23129">
    <property type="entry name" value="ACYL-COENZYME A DIPHOSPHATASE FITM2"/>
    <property type="match status" value="1"/>
</dbReference>
<dbReference type="InterPro" id="IPR046400">
    <property type="entry name" value="SCS3"/>
</dbReference>
<keyword evidence="6" id="KW-0443">Lipid metabolism</keyword>
<sequence>MATIRRGASRTGGAGGKGEREEEPASTPSSRATAPARNPPHLPTPLERAALALFPVMLVFGTVFSLVSPETRAAAYDAASQSHAQDAAGAPSYFARKSNVFNVVFVKRGWGWTTLAFVVFLVTHPSYHDGSGSNDNDAASGWHLTPRRARAVLRWVGVTGWWFLFTQWCLGPPVIDRGFRWTGGRCELARREVAMGDPSDVSIGNMLTAVACKAAGGRWKGGHDISGHVFLLVLGTVFLMHEVGWPALRWSGAWREERCVVMPDGAVKGAGVEAASDRQRRQGPADGQEGGLSALGVGGKIVLAVVGLNLWMLLMTAIYFHTWFEKLTGLLTALLGWYFVYVVPRFVPGLRVVVGLPGI</sequence>
<comment type="similarity">
    <text evidence="8">Belongs to the FIT family. Fungal FIT2B/SCS3 subfamily.</text>
</comment>